<evidence type="ECO:0000313" key="4">
    <source>
        <dbReference type="Proteomes" id="UP000095392"/>
    </source>
</evidence>
<name>A0A1E7DAP1_ALTMA</name>
<dbReference type="InterPro" id="IPR012336">
    <property type="entry name" value="Thioredoxin-like_fold"/>
</dbReference>
<comment type="subcellular location">
    <subcellularLocation>
        <location evidence="1">Periplasm</location>
    </subcellularLocation>
</comment>
<dbReference type="SUPFAM" id="SSF54423">
    <property type="entry name" value="DsbC/DsbG N-terminal domain-like"/>
    <property type="match status" value="1"/>
</dbReference>
<keyword evidence="1" id="KW-0574">Periplasm</keyword>
<evidence type="ECO:0000313" key="3">
    <source>
        <dbReference type="EMBL" id="OES29079.1"/>
    </source>
</evidence>
<dbReference type="AlphaFoldDB" id="A0A1E7DAP1"/>
<protein>
    <recommendedName>
        <fullName evidence="1">Thiol:disulfide interchange protein</fullName>
    </recommendedName>
</protein>
<dbReference type="GO" id="GO:0042597">
    <property type="term" value="C:periplasmic space"/>
    <property type="evidence" value="ECO:0007669"/>
    <property type="project" value="UniProtKB-SubCell"/>
</dbReference>
<keyword evidence="4" id="KW-1185">Reference proteome</keyword>
<dbReference type="SUPFAM" id="SSF52833">
    <property type="entry name" value="Thioredoxin-like"/>
    <property type="match status" value="1"/>
</dbReference>
<dbReference type="RefSeq" id="WP_014977337.1">
    <property type="nucleotide sequence ID" value="NZ_CP012202.1"/>
</dbReference>
<dbReference type="Gene3D" id="3.40.30.10">
    <property type="entry name" value="Glutaredoxin"/>
    <property type="match status" value="1"/>
</dbReference>
<dbReference type="CDD" id="cd03020">
    <property type="entry name" value="DsbA_DsbC_DsbG"/>
    <property type="match status" value="1"/>
</dbReference>
<feature type="chain" id="PRO_5043074017" description="Thiol:disulfide interchange protein" evidence="1">
    <location>
        <begin position="18"/>
        <end position="248"/>
    </location>
</feature>
<dbReference type="EMBL" id="MIPY01000021">
    <property type="protein sequence ID" value="OES29079.1"/>
    <property type="molecule type" value="Genomic_DNA"/>
</dbReference>
<reference evidence="3 4" key="1">
    <citation type="submission" date="2016-09" db="EMBL/GenBank/DDBJ databases">
        <title>Draft Genome Sequence of four Alteromonas macleodii strains isolated from copper coupons and grown long-term at elevated copper levels.</title>
        <authorList>
            <person name="Cusick K."/>
            <person name="Dale J."/>
            <person name="Little B."/>
            <person name="Biffinger J."/>
        </authorList>
    </citation>
    <scope>NUCLEOTIDE SEQUENCE [LARGE SCALE GENOMIC DNA]</scope>
    <source>
        <strain evidence="3 4">KCP01</strain>
    </source>
</reference>
<proteinExistence type="inferred from homology"/>
<dbReference type="Pfam" id="PF13098">
    <property type="entry name" value="Thioredoxin_2"/>
    <property type="match status" value="1"/>
</dbReference>
<gene>
    <name evidence="3" type="ORF">BFV95_3355</name>
</gene>
<dbReference type="Gene3D" id="3.10.450.70">
    <property type="entry name" value="Disulphide bond isomerase, DsbC/G, N-terminal"/>
    <property type="match status" value="1"/>
</dbReference>
<keyword evidence="1" id="KW-0676">Redox-active center</keyword>
<feature type="domain" description="Thioredoxin-like fold" evidence="2">
    <location>
        <begin position="115"/>
        <end position="231"/>
    </location>
</feature>
<evidence type="ECO:0000256" key="1">
    <source>
        <dbReference type="RuleBase" id="RU364038"/>
    </source>
</evidence>
<dbReference type="Proteomes" id="UP000095392">
    <property type="component" value="Unassembled WGS sequence"/>
</dbReference>
<keyword evidence="1" id="KW-0732">Signal</keyword>
<dbReference type="InterPro" id="IPR036249">
    <property type="entry name" value="Thioredoxin-like_sf"/>
</dbReference>
<dbReference type="InterPro" id="IPR009094">
    <property type="entry name" value="DiS-bond_isomerase_DsbC/G_N_sf"/>
</dbReference>
<organism evidence="3 4">
    <name type="scientific">Alteromonas macleodii</name>
    <name type="common">Pseudoalteromonas macleodii</name>
    <dbReference type="NCBI Taxonomy" id="28108"/>
    <lineage>
        <taxon>Bacteria</taxon>
        <taxon>Pseudomonadati</taxon>
        <taxon>Pseudomonadota</taxon>
        <taxon>Gammaproteobacteria</taxon>
        <taxon>Alteromonadales</taxon>
        <taxon>Alteromonadaceae</taxon>
        <taxon>Alteromonas/Salinimonas group</taxon>
        <taxon>Alteromonas</taxon>
    </lineage>
</organism>
<dbReference type="InterPro" id="IPR051470">
    <property type="entry name" value="Thiol:disulfide_interchange"/>
</dbReference>
<feature type="signal peptide" evidence="1">
    <location>
        <begin position="1"/>
        <end position="17"/>
    </location>
</feature>
<comment type="function">
    <text evidence="1">Required for disulfide bond formation in some periplasmic proteins. Acts by transferring its disulfide bond to other proteins and is reduced in the process.</text>
</comment>
<comment type="similarity">
    <text evidence="1">Belongs to the thioredoxin family. DsbC subfamily.</text>
</comment>
<dbReference type="NCBIfam" id="NF008657">
    <property type="entry name" value="PRK11657.1"/>
    <property type="match status" value="1"/>
</dbReference>
<comment type="caution">
    <text evidence="3">The sequence shown here is derived from an EMBL/GenBank/DDBJ whole genome shotgun (WGS) entry which is preliminary data.</text>
</comment>
<evidence type="ECO:0000259" key="2">
    <source>
        <dbReference type="Pfam" id="PF13098"/>
    </source>
</evidence>
<dbReference type="PANTHER" id="PTHR35272">
    <property type="entry name" value="THIOL:DISULFIDE INTERCHANGE PROTEIN DSBC-RELATED"/>
    <property type="match status" value="1"/>
</dbReference>
<accession>A0A1E7DAP1</accession>
<dbReference type="PANTHER" id="PTHR35272:SF4">
    <property type="entry name" value="THIOL:DISULFIDE INTERCHANGE PROTEIN DSBG"/>
    <property type="match status" value="1"/>
</dbReference>
<dbReference type="InterPro" id="IPR033954">
    <property type="entry name" value="DiS-bond_Isoase_DsbC/G"/>
</dbReference>
<sequence length="248" mass="27397">MLKVVSWMLAFSSSSFATDSELPKPLSIVEKQGGEVISRFDAPSQMTGYVIDFKGNAITVYVTEDGQYMLAGKMFDANGQDVGANELNNYINGAQSEKIWQQLSESSWVLDGNPNASRVVYAFTDPNCPYCQKFWQQARPWVDAGNVQIRHILVGILKADSYGKSAAILSAENPSEILHNHEAGQLALLKPLNNPTPEVKKELDDNHRLMRRLSLSATPAIYFRDESGAVKLQMGLPTTAQLETVLDN</sequence>